<dbReference type="Gene3D" id="2.60.40.150">
    <property type="entry name" value="C2 domain"/>
    <property type="match status" value="2"/>
</dbReference>
<feature type="chain" id="PRO_5023313440" description="Phosphatidylserine decarboxylase 2 alpha chain" evidence="11">
    <location>
        <begin position="927"/>
        <end position="1041"/>
    </location>
</feature>
<evidence type="ECO:0000313" key="15">
    <source>
        <dbReference type="Proteomes" id="UP000191024"/>
    </source>
</evidence>
<dbReference type="GO" id="GO:0004609">
    <property type="term" value="F:phosphatidylserine decarboxylase activity"/>
    <property type="evidence" value="ECO:0007669"/>
    <property type="project" value="UniProtKB-UniRule"/>
</dbReference>
<feature type="region of interest" description="Disordered" evidence="12">
    <location>
        <begin position="1019"/>
        <end position="1041"/>
    </location>
</feature>
<feature type="region of interest" description="Disordered" evidence="12">
    <location>
        <begin position="310"/>
        <end position="361"/>
    </location>
</feature>
<dbReference type="UniPathway" id="UPA00558">
    <property type="reaction ID" value="UER00616"/>
</dbReference>
<dbReference type="CDD" id="cd00030">
    <property type="entry name" value="C2"/>
    <property type="match status" value="1"/>
</dbReference>
<dbReference type="Pfam" id="PF02666">
    <property type="entry name" value="PS_Dcarbxylase"/>
    <property type="match status" value="1"/>
</dbReference>
<evidence type="ECO:0000259" key="13">
    <source>
        <dbReference type="PROSITE" id="PS50004"/>
    </source>
</evidence>
<feature type="active site" description="Charge relay system; for autoendoproteolytic cleavage activity" evidence="11">
    <location>
        <position position="783"/>
    </location>
</feature>
<keyword evidence="5 11" id="KW-0472">Membrane</keyword>
<accession>A0A1G4K114</accession>
<name>A0A1G4K114_9SACH</name>
<dbReference type="EMBL" id="LT598467">
    <property type="protein sequence ID" value="SCU97213.1"/>
    <property type="molecule type" value="Genomic_DNA"/>
</dbReference>
<feature type="active site" description="Charge relay system; for autoendoproteolytic cleavage activity" evidence="11">
    <location>
        <position position="840"/>
    </location>
</feature>
<dbReference type="Proteomes" id="UP000191024">
    <property type="component" value="Chromosome F"/>
</dbReference>
<organism evidence="14 15">
    <name type="scientific">Lachancea mirantina</name>
    <dbReference type="NCBI Taxonomy" id="1230905"/>
    <lineage>
        <taxon>Eukaryota</taxon>
        <taxon>Fungi</taxon>
        <taxon>Dikarya</taxon>
        <taxon>Ascomycota</taxon>
        <taxon>Saccharomycotina</taxon>
        <taxon>Saccharomycetes</taxon>
        <taxon>Saccharomycetales</taxon>
        <taxon>Saccharomycetaceae</taxon>
        <taxon>Lachancea</taxon>
    </lineage>
</organism>
<dbReference type="GO" id="GO:0016540">
    <property type="term" value="P:protein autoprocessing"/>
    <property type="evidence" value="ECO:0007669"/>
    <property type="project" value="UniProtKB-UniRule"/>
</dbReference>
<feature type="active site" description="Schiff-base intermediate with substrate; via pyruvic acid; for decarboxylase activity" evidence="11">
    <location>
        <position position="927"/>
    </location>
</feature>
<evidence type="ECO:0000256" key="8">
    <source>
        <dbReference type="ARBA" id="ARBA00023239"/>
    </source>
</evidence>
<evidence type="ECO:0000256" key="6">
    <source>
        <dbReference type="ARBA" id="ARBA00023145"/>
    </source>
</evidence>
<keyword evidence="2 11" id="KW-0444">Lipid biosynthesis</keyword>
<dbReference type="PANTHER" id="PTHR10067:SF17">
    <property type="entry name" value="PHOSPHATIDYLSERINE DECARBOXYLASE PROENZYME 2"/>
    <property type="match status" value="1"/>
</dbReference>
<dbReference type="GO" id="GO:0010008">
    <property type="term" value="C:endosome membrane"/>
    <property type="evidence" value="ECO:0007669"/>
    <property type="project" value="UniProtKB-SubCell"/>
</dbReference>
<evidence type="ECO:0000256" key="11">
    <source>
        <dbReference type="HAMAP-Rule" id="MF_03209"/>
    </source>
</evidence>
<keyword evidence="7 11" id="KW-0594">Phospholipid biosynthesis</keyword>
<comment type="function">
    <text evidence="11">Catalyzes the formation of phosphatidylethanolamine (PtdEtn) from phosphatidylserine (PtdSer). Plays a central role in phospholipid metabolism and in the interorganelle trafficking of phosphatidylserine.</text>
</comment>
<feature type="compositionally biased region" description="Basic residues" evidence="12">
    <location>
        <begin position="345"/>
        <end position="359"/>
    </location>
</feature>
<dbReference type="PROSITE" id="PS50004">
    <property type="entry name" value="C2"/>
    <property type="match status" value="2"/>
</dbReference>
<keyword evidence="6 11" id="KW-0865">Zymogen</keyword>
<dbReference type="SMART" id="SM00239">
    <property type="entry name" value="C2"/>
    <property type="match status" value="2"/>
</dbReference>
<evidence type="ECO:0000256" key="2">
    <source>
        <dbReference type="ARBA" id="ARBA00022516"/>
    </source>
</evidence>
<keyword evidence="4 11" id="KW-0443">Lipid metabolism</keyword>
<dbReference type="SUPFAM" id="SSF49562">
    <property type="entry name" value="C2 domain (Calcium/lipid-binding domain, CaLB)"/>
    <property type="match status" value="2"/>
</dbReference>
<dbReference type="InterPro" id="IPR000008">
    <property type="entry name" value="C2_dom"/>
</dbReference>
<dbReference type="STRING" id="1230905.A0A1G4K114"/>
<feature type="domain" description="C2" evidence="13">
    <location>
        <begin position="1"/>
        <end position="126"/>
    </location>
</feature>
<evidence type="ECO:0000256" key="10">
    <source>
        <dbReference type="ARBA" id="ARBA00023317"/>
    </source>
</evidence>
<comment type="pathway">
    <text evidence="1">Lipid metabolism.</text>
</comment>
<protein>
    <recommendedName>
        <fullName evidence="11">Phosphatidylserine decarboxylase proenzyme 2</fullName>
        <ecNumber evidence="11">4.1.1.65</ecNumber>
    </recommendedName>
    <component>
        <recommendedName>
            <fullName evidence="11">Phosphatidylserine decarboxylase 2 beta chain</fullName>
        </recommendedName>
    </component>
    <component>
        <recommendedName>
            <fullName evidence="11">Phosphatidylserine decarboxylase 2 alpha chain</fullName>
        </recommendedName>
    </component>
</protein>
<comment type="similarity">
    <text evidence="11">Belongs to the phosphatidylserine decarboxylase family. PSD-B subfamily. Eukaryotic type II sub-subfamily.</text>
</comment>
<evidence type="ECO:0000256" key="9">
    <source>
        <dbReference type="ARBA" id="ARBA00023264"/>
    </source>
</evidence>
<dbReference type="AlphaFoldDB" id="A0A1G4K114"/>
<keyword evidence="15" id="KW-1185">Reference proteome</keyword>
<feature type="site" description="Cleavage (non-hydrolytic); by autocatalysis" evidence="11">
    <location>
        <begin position="926"/>
        <end position="927"/>
    </location>
</feature>
<keyword evidence="9 11" id="KW-1208">Phospholipid metabolism</keyword>
<dbReference type="InterPro" id="IPR035892">
    <property type="entry name" value="C2_domain_sf"/>
</dbReference>
<evidence type="ECO:0000256" key="5">
    <source>
        <dbReference type="ARBA" id="ARBA00023136"/>
    </source>
</evidence>
<feature type="active site" description="Charge relay system; for autoendoproteolytic cleavage activity" evidence="11">
    <location>
        <position position="927"/>
    </location>
</feature>
<dbReference type="PANTHER" id="PTHR10067">
    <property type="entry name" value="PHOSPHATIDYLSERINE DECARBOXYLASE"/>
    <property type="match status" value="1"/>
</dbReference>
<keyword evidence="11" id="KW-0333">Golgi apparatus</keyword>
<keyword evidence="10 11" id="KW-0670">Pyruvate</keyword>
<comment type="PTM">
    <text evidence="11">Is synthesized initially as an inactive proenzyme. Formation of the active enzyme involves a self-maturation process in which the active site pyruvoyl group is generated from an internal serine residue via an autocatalytic post-translational modification. Two non-identical subunits are generated from the proenzyme in this reaction, and the pyruvate is formed at the N-terminus of the alpha chain, which is derived from the carboxyl end of the proenzyme. The autoendoproteolytic cleavage occurs by a canonical serine protease mechanism, in which the side chain hydroxyl group of the serine supplies its oxygen atom to form the C-terminus of the beta chain, while the remainder of the serine residue undergoes an oxidative deamination to produce ammonia and the pyruvoyl prosthetic group on the alpha chain. During this reaction, the Ser that is part of the protease active site of the proenzyme becomes the pyruvoyl prosthetic group, which constitutes an essential element of the active site of the mature decarboxylase.</text>
</comment>
<evidence type="ECO:0000256" key="4">
    <source>
        <dbReference type="ARBA" id="ARBA00023098"/>
    </source>
</evidence>
<dbReference type="HAMAP" id="MF_00663">
    <property type="entry name" value="PS_decarb_PSD_B_type2"/>
    <property type="match status" value="1"/>
</dbReference>
<sequence length="1041" mass="116781">MGLIRRKVKKPRLELKVHVVQARNVTIEKSGCNPICLVASNGVFSKTSKAKDTASPVWHQELKLKLPSRANSGNVRIVIYDVLASPAAGPGASSDGDFESRKYLYLGEVQLPLVELFRKKDAPTSYRFTKEAAWYRLYNKNALQFAHVDLAKAPLAYSVGEIQVGFSMVCSKGFSVFKVFNEWQTSTLEASHHARLLRNPGDASMAAAGYLNSPASLANSGDKSDSSDEFPEGVDLEDLIENAGVNADADLDGDANEAADEFADTRSNFNLSSTDSELEDLSDIELTKMATALDEYEIVGTSSSSGFFAGSLDGSSPTADSESSSAEDEVHSDGLESDYRQMVSQKKRRVRPSRRRAHKRSDFELSKRGHAMGVVFVDINQITSLPRLKNRFSKQYCMDPFVIISFGRRVFKTSWRKNTLSPRYDERLAFEVFPHEINFRFNFKVVDRDSFSYHDDVADGSLTWSQLEQALGMDGLDGGSDWSSVDIPLTLEDNSLSVEHTPVLHTTFKFISYKTLKKQFWQKALNHITPRDSFDFTELCILMERLGTFSGGEIADIFYHFGRSPWAHEVVSRDELVEYLQVSKKFGDFRKVSRCPLCFHRYKKSRNAVNSKLALENDLITHFAICSSKDKNKKLIKPAFVSSDFASKRWFSRVLIKLTLGKYALGSNNANILVQDRDTGIVLEEKISAHVKFGMRIIYNSKGTESKKFKTLLRNLSIKQGRKFDSPASVKQIESFIKFHSLDMSECEETEYGTFNEFFYRKLKPGSRNPEADGDHYLLSPADSRCAVFASIASSREIWIKGRSFTVTKLTGGLHPEMFNDRSCILGVFRLAPQDYHRFHCPCDAVVGEPLYIDGEYYTVNPMAVRSELDVFGENVRMVIPLHTKNLGTILFIPIGAMMVGSIVLTVKAGQKVSAGDELGYFKFGGSTIVLVASSQQVVFDTDLLNNSKERIETLVKVGMSVGHSPIVREHKRKHVEVRDKAQLDRIKRTISISEDVAESMGNVTWEYQELQRFANFENTPQPSPPLTSTALQDQMDSLSI</sequence>
<keyword evidence="8 11" id="KW-0456">Lyase</keyword>
<dbReference type="GO" id="GO:0000139">
    <property type="term" value="C:Golgi membrane"/>
    <property type="evidence" value="ECO:0007669"/>
    <property type="project" value="UniProtKB-SubCell"/>
</dbReference>
<dbReference type="InterPro" id="IPR033177">
    <property type="entry name" value="PSD-B"/>
</dbReference>
<evidence type="ECO:0000313" key="14">
    <source>
        <dbReference type="EMBL" id="SCU97213.1"/>
    </source>
</evidence>
<dbReference type="GO" id="GO:0005795">
    <property type="term" value="C:Golgi stack"/>
    <property type="evidence" value="ECO:0007669"/>
    <property type="project" value="UniProtKB-UniRule"/>
</dbReference>
<feature type="compositionally biased region" description="Basic and acidic residues" evidence="12">
    <location>
        <begin position="328"/>
        <end position="339"/>
    </location>
</feature>
<dbReference type="GO" id="GO:0006646">
    <property type="term" value="P:phosphatidylethanolamine biosynthetic process"/>
    <property type="evidence" value="ECO:0007669"/>
    <property type="project" value="UniProtKB-UniRule"/>
</dbReference>
<feature type="chain" id="PRO_5023313441" description="Phosphatidylserine decarboxylase 2 beta chain" evidence="11">
    <location>
        <begin position="1"/>
        <end position="926"/>
    </location>
</feature>
<dbReference type="InterPro" id="IPR003817">
    <property type="entry name" value="PS_Dcarbxylase"/>
</dbReference>
<feature type="compositionally biased region" description="Low complexity" evidence="12">
    <location>
        <begin position="310"/>
        <end position="324"/>
    </location>
</feature>
<evidence type="ECO:0000256" key="1">
    <source>
        <dbReference type="ARBA" id="ARBA00005189"/>
    </source>
</evidence>
<comment type="domain">
    <text evidence="11">The C2 domains have an essential, but non-catalytic function. They may facilitate interaction with PstB2 and are required for lipid transport function.</text>
</comment>
<evidence type="ECO:0000256" key="7">
    <source>
        <dbReference type="ARBA" id="ARBA00023209"/>
    </source>
</evidence>
<dbReference type="InterPro" id="IPR033179">
    <property type="entry name" value="PSD_type2_pro"/>
</dbReference>
<dbReference type="OrthoDB" id="67700at2759"/>
<keyword evidence="11" id="KW-0967">Endosome</keyword>
<keyword evidence="3 11" id="KW-0210">Decarboxylase</keyword>
<comment type="pathway">
    <text evidence="11">Phospholipid metabolism; phosphatidylethanolamine biosynthesis; phosphatidylethanolamine from CDP-diacylglycerol: step 2/2.</text>
</comment>
<comment type="catalytic activity">
    <reaction evidence="11">
        <text>a 1,2-diacyl-sn-glycero-3-phospho-L-serine + H(+) = a 1,2-diacyl-sn-glycero-3-phosphoethanolamine + CO2</text>
        <dbReference type="Rhea" id="RHEA:20828"/>
        <dbReference type="ChEBI" id="CHEBI:15378"/>
        <dbReference type="ChEBI" id="CHEBI:16526"/>
        <dbReference type="ChEBI" id="CHEBI:57262"/>
        <dbReference type="ChEBI" id="CHEBI:64612"/>
        <dbReference type="EC" id="4.1.1.65"/>
    </reaction>
</comment>
<comment type="subcellular location">
    <subcellularLocation>
        <location evidence="11">Golgi apparatus membrane</location>
        <topology evidence="11">Peripheral membrane protein</topology>
        <orientation evidence="11">Cytoplasmic side</orientation>
    </subcellularLocation>
    <subcellularLocation>
        <location evidence="11">Endosome membrane</location>
        <topology evidence="11">Peripheral membrane protein</topology>
        <orientation evidence="11">Cytoplasmic side</orientation>
    </subcellularLocation>
</comment>
<feature type="modified residue" description="Pyruvic acid (Ser); by autocatalysis" evidence="11">
    <location>
        <position position="927"/>
    </location>
</feature>
<dbReference type="Pfam" id="PF00168">
    <property type="entry name" value="C2"/>
    <property type="match status" value="2"/>
</dbReference>
<evidence type="ECO:0000256" key="3">
    <source>
        <dbReference type="ARBA" id="ARBA00022793"/>
    </source>
</evidence>
<gene>
    <name evidence="11" type="primary">PSD2</name>
    <name evidence="14" type="ORF">LAMI_0F09252G</name>
</gene>
<feature type="domain" description="C2" evidence="13">
    <location>
        <begin position="355"/>
        <end position="477"/>
    </location>
</feature>
<comment type="cofactor">
    <cofactor evidence="11">
        <name>pyruvate</name>
        <dbReference type="ChEBI" id="CHEBI:15361"/>
    </cofactor>
    <text evidence="11">Binds 1 pyruvoyl group covalently per subunit.</text>
</comment>
<dbReference type="EC" id="4.1.1.65" evidence="11"/>
<reference evidence="15" key="1">
    <citation type="submission" date="2016-03" db="EMBL/GenBank/DDBJ databases">
        <authorList>
            <person name="Devillers H."/>
        </authorList>
    </citation>
    <scope>NUCLEOTIDE SEQUENCE [LARGE SCALE GENOMIC DNA]</scope>
</reference>
<dbReference type="NCBIfam" id="TIGR00163">
    <property type="entry name" value="PS_decarb"/>
    <property type="match status" value="1"/>
</dbReference>
<proteinExistence type="inferred from homology"/>
<comment type="subunit">
    <text evidence="11">Heterodimer of a large membrane-associated beta subunit and a small pyruvoyl-containing alpha subunit. Interacts with pstB2. This interaction may be a means to structurally tether the donor membrane (ER) harboring PstB2 to acceptor membranes (Golgi/endosomes) harboring PSD2 during PtdSer transport to the site of PtdEtn synthesis.</text>
</comment>
<evidence type="ECO:0000256" key="12">
    <source>
        <dbReference type="SAM" id="MobiDB-lite"/>
    </source>
</evidence>